<evidence type="ECO:0000256" key="3">
    <source>
        <dbReference type="ARBA" id="ARBA00022840"/>
    </source>
</evidence>
<dbReference type="GO" id="GO:0005524">
    <property type="term" value="F:ATP binding"/>
    <property type="evidence" value="ECO:0007669"/>
    <property type="project" value="UniProtKB-KW"/>
</dbReference>
<dbReference type="Proteomes" id="UP000287651">
    <property type="component" value="Unassembled WGS sequence"/>
</dbReference>
<keyword evidence="2" id="KW-0547">Nucleotide-binding</keyword>
<dbReference type="EMBL" id="AMZH03027385">
    <property type="protein sequence ID" value="RRT34174.1"/>
    <property type="molecule type" value="Genomic_DNA"/>
</dbReference>
<gene>
    <name evidence="7" type="ORF">B296_00056133</name>
</gene>
<evidence type="ECO:0000256" key="2">
    <source>
        <dbReference type="ARBA" id="ARBA00022741"/>
    </source>
</evidence>
<evidence type="ECO:0000256" key="5">
    <source>
        <dbReference type="SAM" id="Coils"/>
    </source>
</evidence>
<accession>A0A426X401</accession>
<dbReference type="SUPFAM" id="SSF52540">
    <property type="entry name" value="P-loop containing nucleoside triphosphate hydrolases"/>
    <property type="match status" value="1"/>
</dbReference>
<evidence type="ECO:0000256" key="1">
    <source>
        <dbReference type="ARBA" id="ARBA00022701"/>
    </source>
</evidence>
<dbReference type="GO" id="GO:0003777">
    <property type="term" value="F:microtubule motor activity"/>
    <property type="evidence" value="ECO:0007669"/>
    <property type="project" value="InterPro"/>
</dbReference>
<keyword evidence="3" id="KW-0067">ATP-binding</keyword>
<protein>
    <recommendedName>
        <fullName evidence="6">Spindle pole body-associated protein Vik1/Cik1 microtubule binding domain-containing protein</fullName>
    </recommendedName>
</protein>
<dbReference type="GO" id="GO:0007018">
    <property type="term" value="P:microtubule-based movement"/>
    <property type="evidence" value="ECO:0007669"/>
    <property type="project" value="InterPro"/>
</dbReference>
<evidence type="ECO:0000313" key="8">
    <source>
        <dbReference type="Proteomes" id="UP000287651"/>
    </source>
</evidence>
<reference evidence="7 8" key="1">
    <citation type="journal article" date="2014" name="Agronomy (Basel)">
        <title>A Draft Genome Sequence for Ensete ventricosum, the Drought-Tolerant Tree Against Hunger.</title>
        <authorList>
            <person name="Harrison J."/>
            <person name="Moore K.A."/>
            <person name="Paszkiewicz K."/>
            <person name="Jones T."/>
            <person name="Grant M."/>
            <person name="Ambacheew D."/>
            <person name="Muzemil S."/>
            <person name="Studholme D.J."/>
        </authorList>
    </citation>
    <scope>NUCLEOTIDE SEQUENCE [LARGE SCALE GENOMIC DNA]</scope>
</reference>
<feature type="non-terminal residue" evidence="7">
    <location>
        <position position="1"/>
    </location>
</feature>
<dbReference type="PANTHER" id="PTHR47972:SF45">
    <property type="entry name" value="PROTEIN CLARET SEGREGATIONAL"/>
    <property type="match status" value="1"/>
</dbReference>
<sequence>RADLTATETMTEYEEQKKTVKNLQECLVDAELQIVEAEKLRKKLHNTILELKGNIRVFCRVRPLLLDNGSSDTDGAVVSYPTSFESLGRGIDLTHNGMTSLLYVLDTTFTLFLFTITMGDIRY</sequence>
<comment type="caution">
    <text evidence="7">The sequence shown here is derived from an EMBL/GenBank/DDBJ whole genome shotgun (WGS) entry which is preliminary data.</text>
</comment>
<dbReference type="InterPro" id="IPR027640">
    <property type="entry name" value="Kinesin-like_fam"/>
</dbReference>
<dbReference type="GO" id="GO:0008017">
    <property type="term" value="F:microtubule binding"/>
    <property type="evidence" value="ECO:0007669"/>
    <property type="project" value="InterPro"/>
</dbReference>
<dbReference type="AlphaFoldDB" id="A0A426X401"/>
<evidence type="ECO:0000313" key="7">
    <source>
        <dbReference type="EMBL" id="RRT34174.1"/>
    </source>
</evidence>
<organism evidence="7 8">
    <name type="scientific">Ensete ventricosum</name>
    <name type="common">Abyssinian banana</name>
    <name type="synonym">Musa ensete</name>
    <dbReference type="NCBI Taxonomy" id="4639"/>
    <lineage>
        <taxon>Eukaryota</taxon>
        <taxon>Viridiplantae</taxon>
        <taxon>Streptophyta</taxon>
        <taxon>Embryophyta</taxon>
        <taxon>Tracheophyta</taxon>
        <taxon>Spermatophyta</taxon>
        <taxon>Magnoliopsida</taxon>
        <taxon>Liliopsida</taxon>
        <taxon>Zingiberales</taxon>
        <taxon>Musaceae</taxon>
        <taxon>Ensete</taxon>
    </lineage>
</organism>
<proteinExistence type="predicted"/>
<dbReference type="Gene3D" id="3.40.850.10">
    <property type="entry name" value="Kinesin motor domain"/>
    <property type="match status" value="1"/>
</dbReference>
<dbReference type="InterPro" id="IPR031852">
    <property type="entry name" value="Vik1/Cik1_MT-bd"/>
</dbReference>
<keyword evidence="1" id="KW-0493">Microtubule</keyword>
<dbReference type="InterPro" id="IPR027417">
    <property type="entry name" value="P-loop_NTPase"/>
</dbReference>
<dbReference type="InterPro" id="IPR036961">
    <property type="entry name" value="Kinesin_motor_dom_sf"/>
</dbReference>
<keyword evidence="5" id="KW-0175">Coiled coil</keyword>
<name>A0A426X401_ENSVE</name>
<dbReference type="PANTHER" id="PTHR47972">
    <property type="entry name" value="KINESIN-LIKE PROTEIN KLP-3"/>
    <property type="match status" value="1"/>
</dbReference>
<evidence type="ECO:0000259" key="6">
    <source>
        <dbReference type="Pfam" id="PF16796"/>
    </source>
</evidence>
<feature type="domain" description="Spindle pole body-associated protein Vik1/Cik1 microtubule binding" evidence="6">
    <location>
        <begin position="36"/>
        <end position="84"/>
    </location>
</feature>
<dbReference type="GO" id="GO:0005874">
    <property type="term" value="C:microtubule"/>
    <property type="evidence" value="ECO:0007669"/>
    <property type="project" value="UniProtKB-KW"/>
</dbReference>
<evidence type="ECO:0000256" key="4">
    <source>
        <dbReference type="ARBA" id="ARBA00023175"/>
    </source>
</evidence>
<feature type="coiled-coil region" evidence="5">
    <location>
        <begin position="13"/>
        <end position="54"/>
    </location>
</feature>
<keyword evidence="4" id="KW-0505">Motor protein</keyword>
<dbReference type="Pfam" id="PF16796">
    <property type="entry name" value="Microtub_bd"/>
    <property type="match status" value="1"/>
</dbReference>